<dbReference type="SUPFAM" id="SSF55856">
    <property type="entry name" value="Cytochrome b5-like heme/steroid binding domain"/>
    <property type="match status" value="1"/>
</dbReference>
<dbReference type="PANTHER" id="PTHR12863:SF1">
    <property type="entry name" value="FATTY ACID 2-HYDROXYLASE"/>
    <property type="match status" value="1"/>
</dbReference>
<feature type="domain" description="Cytochrome b5 heme-binding" evidence="12">
    <location>
        <begin position="24"/>
        <end position="98"/>
    </location>
</feature>
<keyword evidence="3 11" id="KW-0812">Transmembrane</keyword>
<dbReference type="GO" id="GO:0020037">
    <property type="term" value="F:heme binding"/>
    <property type="evidence" value="ECO:0007669"/>
    <property type="project" value="InterPro"/>
</dbReference>
<dbReference type="PRINTS" id="PR00363">
    <property type="entry name" value="CYTOCHROMEB5"/>
</dbReference>
<evidence type="ECO:0000313" key="13">
    <source>
        <dbReference type="EMBL" id="QHU33303.1"/>
    </source>
</evidence>
<dbReference type="GO" id="GO:0046872">
    <property type="term" value="F:metal ion binding"/>
    <property type="evidence" value="ECO:0007669"/>
    <property type="project" value="UniProtKB-KW"/>
</dbReference>
<dbReference type="EMBL" id="MN740556">
    <property type="protein sequence ID" value="QHU33303.1"/>
    <property type="molecule type" value="Genomic_DNA"/>
</dbReference>
<comment type="subcellular location">
    <subcellularLocation>
        <location evidence="1">Endoplasmic reticulum membrane</location>
        <topology evidence="1">Multi-pass membrane protein</topology>
    </subcellularLocation>
</comment>
<keyword evidence="8" id="KW-0408">Iron</keyword>
<dbReference type="InterPro" id="IPR001199">
    <property type="entry name" value="Cyt_B5-like_heme/steroid-bd"/>
</dbReference>
<evidence type="ECO:0000256" key="7">
    <source>
        <dbReference type="ARBA" id="ARBA00023002"/>
    </source>
</evidence>
<dbReference type="InterPro" id="IPR014430">
    <property type="entry name" value="Scs7"/>
</dbReference>
<dbReference type="GO" id="GO:0006629">
    <property type="term" value="P:lipid metabolic process"/>
    <property type="evidence" value="ECO:0007669"/>
    <property type="project" value="UniProtKB-KW"/>
</dbReference>
<keyword evidence="4" id="KW-0479">Metal-binding</keyword>
<accession>A0A6C0LSA1</accession>
<evidence type="ECO:0000256" key="9">
    <source>
        <dbReference type="ARBA" id="ARBA00023098"/>
    </source>
</evidence>
<dbReference type="AlphaFoldDB" id="A0A6C0LSA1"/>
<dbReference type="PANTHER" id="PTHR12863">
    <property type="entry name" value="FATTY ACID HYDROXYLASE"/>
    <property type="match status" value="1"/>
</dbReference>
<dbReference type="PROSITE" id="PS50255">
    <property type="entry name" value="CYTOCHROME_B5_2"/>
    <property type="match status" value="1"/>
</dbReference>
<dbReference type="Pfam" id="PF00173">
    <property type="entry name" value="Cyt-b5"/>
    <property type="match status" value="1"/>
</dbReference>
<keyword evidence="5" id="KW-0256">Endoplasmic reticulum</keyword>
<dbReference type="InterPro" id="IPR018506">
    <property type="entry name" value="Cyt_B5_heme-BS"/>
</dbReference>
<proteinExistence type="predicted"/>
<evidence type="ECO:0000256" key="5">
    <source>
        <dbReference type="ARBA" id="ARBA00022824"/>
    </source>
</evidence>
<evidence type="ECO:0000256" key="4">
    <source>
        <dbReference type="ARBA" id="ARBA00022723"/>
    </source>
</evidence>
<evidence type="ECO:0000256" key="2">
    <source>
        <dbReference type="ARBA" id="ARBA00022617"/>
    </source>
</evidence>
<dbReference type="GO" id="GO:0005789">
    <property type="term" value="C:endoplasmic reticulum membrane"/>
    <property type="evidence" value="ECO:0007669"/>
    <property type="project" value="UniProtKB-SubCell"/>
</dbReference>
<evidence type="ECO:0000256" key="3">
    <source>
        <dbReference type="ARBA" id="ARBA00022692"/>
    </source>
</evidence>
<evidence type="ECO:0000256" key="11">
    <source>
        <dbReference type="SAM" id="Phobius"/>
    </source>
</evidence>
<evidence type="ECO:0000259" key="12">
    <source>
        <dbReference type="PROSITE" id="PS50255"/>
    </source>
</evidence>
<keyword evidence="10 11" id="KW-0472">Membrane</keyword>
<keyword evidence="2" id="KW-0349">Heme</keyword>
<evidence type="ECO:0000256" key="6">
    <source>
        <dbReference type="ARBA" id="ARBA00022989"/>
    </source>
</evidence>
<evidence type="ECO:0000256" key="1">
    <source>
        <dbReference type="ARBA" id="ARBA00004477"/>
    </source>
</evidence>
<protein>
    <recommendedName>
        <fullName evidence="12">Cytochrome b5 heme-binding domain-containing protein</fullName>
    </recommendedName>
</protein>
<dbReference type="PROSITE" id="PS00191">
    <property type="entry name" value="CYTOCHROME_B5_1"/>
    <property type="match status" value="1"/>
</dbReference>
<evidence type="ECO:0000256" key="10">
    <source>
        <dbReference type="ARBA" id="ARBA00023136"/>
    </source>
</evidence>
<keyword evidence="9" id="KW-0443">Lipid metabolism</keyword>
<keyword evidence="7" id="KW-0560">Oxidoreductase</keyword>
<keyword evidence="6 11" id="KW-1133">Transmembrane helix</keyword>
<dbReference type="GO" id="GO:0080132">
    <property type="term" value="F:fatty acid 2-hydroxylase activity"/>
    <property type="evidence" value="ECO:0007669"/>
    <property type="project" value="InterPro"/>
</dbReference>
<organism evidence="13">
    <name type="scientific">viral metagenome</name>
    <dbReference type="NCBI Taxonomy" id="1070528"/>
    <lineage>
        <taxon>unclassified sequences</taxon>
        <taxon>metagenomes</taxon>
        <taxon>organismal metagenomes</taxon>
    </lineage>
</organism>
<dbReference type="InterPro" id="IPR036400">
    <property type="entry name" value="Cyt_B5-like_heme/steroid_sf"/>
</dbReference>
<name>A0A6C0LSA1_9ZZZZ</name>
<reference evidence="13" key="1">
    <citation type="journal article" date="2020" name="Nature">
        <title>Giant virus diversity and host interactions through global metagenomics.</title>
        <authorList>
            <person name="Schulz F."/>
            <person name="Roux S."/>
            <person name="Paez-Espino D."/>
            <person name="Jungbluth S."/>
            <person name="Walsh D.A."/>
            <person name="Denef V.J."/>
            <person name="McMahon K.D."/>
            <person name="Konstantinidis K.T."/>
            <person name="Eloe-Fadrosh E.A."/>
            <person name="Kyrpides N.C."/>
            <person name="Woyke T."/>
        </authorList>
    </citation>
    <scope>NUCLEOTIDE SEQUENCE</scope>
    <source>
        <strain evidence="13">GVMAG-S-1014582-52</strain>
    </source>
</reference>
<evidence type="ECO:0000256" key="8">
    <source>
        <dbReference type="ARBA" id="ARBA00023004"/>
    </source>
</evidence>
<dbReference type="Gene3D" id="3.10.120.10">
    <property type="entry name" value="Cytochrome b5-like heme/steroid binding domain"/>
    <property type="match status" value="1"/>
</dbReference>
<feature type="transmembrane region" description="Helical" evidence="11">
    <location>
        <begin position="6"/>
        <end position="24"/>
    </location>
</feature>
<sequence>MIFISEYLLTYLSISFIGLLIYYYRNYYHQNIMQIEKRQNNIIVYYKGGKYDITNFLTKHPGGKNAIIDFNGEDVEKSMAENKHSTGAYNLLEKYKIN</sequence>